<evidence type="ECO:0000256" key="3">
    <source>
        <dbReference type="ARBA" id="ARBA00022525"/>
    </source>
</evidence>
<evidence type="ECO:0000313" key="11">
    <source>
        <dbReference type="Proteomes" id="UP000037069"/>
    </source>
</evidence>
<feature type="signal peptide" evidence="9">
    <location>
        <begin position="1"/>
        <end position="22"/>
    </location>
</feature>
<gene>
    <name evidence="10" type="ORF">FF38_08939</name>
</gene>
<dbReference type="STRING" id="7375.A0A0L0CHC8"/>
<evidence type="ECO:0000256" key="2">
    <source>
        <dbReference type="ARBA" id="ARBA00006145"/>
    </source>
</evidence>
<evidence type="ECO:0000256" key="5">
    <source>
        <dbReference type="ARBA" id="ARBA00022729"/>
    </source>
</evidence>
<evidence type="ECO:0000256" key="7">
    <source>
        <dbReference type="ARBA" id="ARBA00023283"/>
    </source>
</evidence>
<feature type="chain" id="PRO_5005536411" evidence="9">
    <location>
        <begin position="23"/>
        <end position="82"/>
    </location>
</feature>
<comment type="similarity">
    <text evidence="2">Belongs to the AKH/HRTH/RPCH family.</text>
</comment>
<keyword evidence="5 9" id="KW-0732">Signal</keyword>
<comment type="caution">
    <text evidence="10">The sequence shown here is derived from an EMBL/GenBank/DDBJ whole genome shotgun (WGS) entry which is preliminary data.</text>
</comment>
<evidence type="ECO:0000256" key="6">
    <source>
        <dbReference type="ARBA" id="ARBA00022815"/>
    </source>
</evidence>
<comment type="subcellular location">
    <subcellularLocation>
        <location evidence="1">Secreted</location>
    </subcellularLocation>
</comment>
<dbReference type="GO" id="GO:0005576">
    <property type="term" value="C:extracellular region"/>
    <property type="evidence" value="ECO:0007669"/>
    <property type="project" value="UniProtKB-SubCell"/>
</dbReference>
<keyword evidence="4" id="KW-0372">Hormone</keyword>
<dbReference type="AlphaFoldDB" id="A0A0L0CHC8"/>
<dbReference type="Proteomes" id="UP000037069">
    <property type="component" value="Unassembled WGS sequence"/>
</dbReference>
<proteinExistence type="inferred from homology"/>
<keyword evidence="6" id="KW-0027">Amidation</keyword>
<dbReference type="PROSITE" id="PS00256">
    <property type="entry name" value="AKH"/>
    <property type="match status" value="1"/>
</dbReference>
<dbReference type="InterPro" id="IPR010475">
    <property type="entry name" value="AKH/RPCH_hormone"/>
</dbReference>
<dbReference type="EMBL" id="JRES01000403">
    <property type="protein sequence ID" value="KNC31651.1"/>
    <property type="molecule type" value="Genomic_DNA"/>
</dbReference>
<dbReference type="GO" id="GO:0007218">
    <property type="term" value="P:neuropeptide signaling pathway"/>
    <property type="evidence" value="ECO:0007669"/>
    <property type="project" value="UniProtKB-KW"/>
</dbReference>
<dbReference type="InterPro" id="IPR002047">
    <property type="entry name" value="Adipokinetic_hormone_CS"/>
</dbReference>
<evidence type="ECO:0000256" key="1">
    <source>
        <dbReference type="ARBA" id="ARBA00004613"/>
    </source>
</evidence>
<protein>
    <submittedName>
        <fullName evidence="10">Adipokinetic hormone</fullName>
    </submittedName>
</protein>
<evidence type="ECO:0000256" key="4">
    <source>
        <dbReference type="ARBA" id="ARBA00022702"/>
    </source>
</evidence>
<dbReference type="OrthoDB" id="6159864at2759"/>
<evidence type="ECO:0000313" key="10">
    <source>
        <dbReference type="EMBL" id="KNC31651.1"/>
    </source>
</evidence>
<reference evidence="10 11" key="1">
    <citation type="journal article" date="2015" name="Nat. Commun.">
        <title>Lucilia cuprina genome unlocks parasitic fly biology to underpin future interventions.</title>
        <authorList>
            <person name="Anstead C.A."/>
            <person name="Korhonen P.K."/>
            <person name="Young N.D."/>
            <person name="Hall R.S."/>
            <person name="Jex A.R."/>
            <person name="Murali S.C."/>
            <person name="Hughes D.S."/>
            <person name="Lee S.F."/>
            <person name="Perry T."/>
            <person name="Stroehlein A.J."/>
            <person name="Ansell B.R."/>
            <person name="Breugelmans B."/>
            <person name="Hofmann A."/>
            <person name="Qu J."/>
            <person name="Dugan S."/>
            <person name="Lee S.L."/>
            <person name="Chao H."/>
            <person name="Dinh H."/>
            <person name="Han Y."/>
            <person name="Doddapaneni H.V."/>
            <person name="Worley K.C."/>
            <person name="Muzny D.M."/>
            <person name="Ioannidis P."/>
            <person name="Waterhouse R.M."/>
            <person name="Zdobnov E.M."/>
            <person name="James P.J."/>
            <person name="Bagnall N.H."/>
            <person name="Kotze A.C."/>
            <person name="Gibbs R.A."/>
            <person name="Richards S."/>
            <person name="Batterham P."/>
            <person name="Gasser R.B."/>
        </authorList>
    </citation>
    <scope>NUCLEOTIDE SEQUENCE [LARGE SCALE GENOMIC DNA]</scope>
    <source>
        <strain evidence="10 11">LS</strain>
        <tissue evidence="10">Full body</tissue>
    </source>
</reference>
<sequence length="82" mass="9058">MNSISIIVPTIFVLLVLACVECQLTFSPDWGKRSVGGGSGSNTGAFFDTQPGNCKTSNEMLLEIFRFVQNEAQLFLDCKHRE</sequence>
<accession>A0A0L0CHC8</accession>
<dbReference type="OMA" id="DACKTPV"/>
<dbReference type="GO" id="GO:0005179">
    <property type="term" value="F:hormone activity"/>
    <property type="evidence" value="ECO:0007669"/>
    <property type="project" value="UniProtKB-KW"/>
</dbReference>
<keyword evidence="11" id="KW-1185">Reference proteome</keyword>
<organism evidence="10 11">
    <name type="scientific">Lucilia cuprina</name>
    <name type="common">Green bottle fly</name>
    <name type="synonym">Australian sheep blowfly</name>
    <dbReference type="NCBI Taxonomy" id="7375"/>
    <lineage>
        <taxon>Eukaryota</taxon>
        <taxon>Metazoa</taxon>
        <taxon>Ecdysozoa</taxon>
        <taxon>Arthropoda</taxon>
        <taxon>Hexapoda</taxon>
        <taxon>Insecta</taxon>
        <taxon>Pterygota</taxon>
        <taxon>Neoptera</taxon>
        <taxon>Endopterygota</taxon>
        <taxon>Diptera</taxon>
        <taxon>Brachycera</taxon>
        <taxon>Muscomorpha</taxon>
        <taxon>Oestroidea</taxon>
        <taxon>Calliphoridae</taxon>
        <taxon>Luciliinae</taxon>
        <taxon>Lucilia</taxon>
    </lineage>
</organism>
<evidence type="ECO:0000256" key="8">
    <source>
        <dbReference type="ARBA" id="ARBA00023320"/>
    </source>
</evidence>
<name>A0A0L0CHC8_LUCCU</name>
<keyword evidence="8" id="KW-0527">Neuropeptide</keyword>
<dbReference type="Pfam" id="PF06377">
    <property type="entry name" value="Adipokin_hormo"/>
    <property type="match status" value="1"/>
</dbReference>
<keyword evidence="3" id="KW-0964">Secreted</keyword>
<evidence type="ECO:0000256" key="9">
    <source>
        <dbReference type="SAM" id="SignalP"/>
    </source>
</evidence>
<keyword evidence="7" id="KW-0873">Pyrrolidone carboxylic acid</keyword>